<dbReference type="Proteomes" id="UP000663828">
    <property type="component" value="Unassembled WGS sequence"/>
</dbReference>
<proteinExistence type="predicted"/>
<dbReference type="AlphaFoldDB" id="A0A816DB15"/>
<feature type="region of interest" description="Disordered" evidence="1">
    <location>
        <begin position="1"/>
        <end position="39"/>
    </location>
</feature>
<reference evidence="2" key="1">
    <citation type="submission" date="2021-02" db="EMBL/GenBank/DDBJ databases">
        <authorList>
            <person name="Nowell W R."/>
        </authorList>
    </citation>
    <scope>NUCLEOTIDE SEQUENCE</scope>
</reference>
<comment type="caution">
    <text evidence="2">The sequence shown here is derived from an EMBL/GenBank/DDBJ whole genome shotgun (WGS) entry which is preliminary data.</text>
</comment>
<keyword evidence="3" id="KW-1185">Reference proteome</keyword>
<evidence type="ECO:0000313" key="3">
    <source>
        <dbReference type="Proteomes" id="UP000663828"/>
    </source>
</evidence>
<sequence>MHQTQTQSQYPNLGNRDQDVDGKFATAHPQHDNGVDNNKINKYNTSRVLTPRHRWKIATWNLRAGFQVGSREIIVRELHRYGISIAALSKLRLTRSGTMHVQVPNSDDYMVLYYFGGEKRMKGVGYAVDRTISQNLIAFQPISSRLAILSLYGTINTHIIAAYAPTEVNSDQSKNEFYIKLRELLDALPRKDLILIAGDLNAQVGSNRQGWEDVHGNYGIGNMNDNGLRLLSFAAANELTIENSLFRHPLKHQLTWRAPNGKDMSVLDYFLVRRRFRTSLMYVRTMRGADCASDHHLVRTIIQIRLKRPCPKSTTSKRRDWSKLADPTVQQCFQMVLTNQFAALKETDDINEATEQFSKAMKECTDTICTTI</sequence>
<dbReference type="CDD" id="cd09076">
    <property type="entry name" value="L1-EN"/>
    <property type="match status" value="1"/>
</dbReference>
<dbReference type="InterPro" id="IPR036691">
    <property type="entry name" value="Endo/exonu/phosph_ase_sf"/>
</dbReference>
<dbReference type="SUPFAM" id="SSF56219">
    <property type="entry name" value="DNase I-like"/>
    <property type="match status" value="1"/>
</dbReference>
<dbReference type="Gene3D" id="3.60.10.10">
    <property type="entry name" value="Endonuclease/exonuclease/phosphatase"/>
    <property type="match status" value="1"/>
</dbReference>
<evidence type="ECO:0008006" key="4">
    <source>
        <dbReference type="Google" id="ProtNLM"/>
    </source>
</evidence>
<accession>A0A816DB15</accession>
<evidence type="ECO:0000256" key="1">
    <source>
        <dbReference type="SAM" id="MobiDB-lite"/>
    </source>
</evidence>
<gene>
    <name evidence="2" type="ORF">XAT740_LOCUS51607</name>
</gene>
<feature type="compositionally biased region" description="Polar residues" evidence="1">
    <location>
        <begin position="1"/>
        <end position="12"/>
    </location>
</feature>
<dbReference type="PANTHER" id="PTHR23227:SF67">
    <property type="entry name" value="CRANIOFACIAL DEVELOPMENT PROTEIN 2-LIKE"/>
    <property type="match status" value="1"/>
</dbReference>
<organism evidence="2 3">
    <name type="scientific">Adineta ricciae</name>
    <name type="common">Rotifer</name>
    <dbReference type="NCBI Taxonomy" id="249248"/>
    <lineage>
        <taxon>Eukaryota</taxon>
        <taxon>Metazoa</taxon>
        <taxon>Spiralia</taxon>
        <taxon>Gnathifera</taxon>
        <taxon>Rotifera</taxon>
        <taxon>Eurotatoria</taxon>
        <taxon>Bdelloidea</taxon>
        <taxon>Adinetida</taxon>
        <taxon>Adinetidae</taxon>
        <taxon>Adineta</taxon>
    </lineage>
</organism>
<dbReference type="PANTHER" id="PTHR23227">
    <property type="entry name" value="BUCENTAUR RELATED"/>
    <property type="match status" value="1"/>
</dbReference>
<name>A0A816DB15_ADIRI</name>
<evidence type="ECO:0000313" key="2">
    <source>
        <dbReference type="EMBL" id="CAF1630737.1"/>
    </source>
</evidence>
<dbReference type="InterPro" id="IPR027124">
    <property type="entry name" value="Swc5/CFDP1/2"/>
</dbReference>
<dbReference type="EMBL" id="CAJNOR010008254">
    <property type="protein sequence ID" value="CAF1630737.1"/>
    <property type="molecule type" value="Genomic_DNA"/>
</dbReference>
<protein>
    <recommendedName>
        <fullName evidence="4">Endonuclease/exonuclease/phosphatase domain-containing protein</fullName>
    </recommendedName>
</protein>